<dbReference type="AlphaFoldDB" id="A0A2V4E0A9"/>
<dbReference type="Gene3D" id="3.10.20.10">
    <property type="match status" value="1"/>
</dbReference>
<dbReference type="GO" id="GO:0006777">
    <property type="term" value="P:Mo-molybdopterin cofactor biosynthetic process"/>
    <property type="evidence" value="ECO:0007669"/>
    <property type="project" value="UniProtKB-UniRule"/>
</dbReference>
<dbReference type="GO" id="GO:0005737">
    <property type="term" value="C:cytoplasm"/>
    <property type="evidence" value="ECO:0007669"/>
    <property type="project" value="UniProtKB-SubCell"/>
</dbReference>
<comment type="function">
    <text evidence="3">Required for formate dehydrogenase (FDH) activity. Acts as a sulfur carrier protein that transfers sulfur from IscS to the molybdenum cofactor prior to its insertion into FDH.</text>
</comment>
<evidence type="ECO:0000313" key="5">
    <source>
        <dbReference type="Proteomes" id="UP000247483"/>
    </source>
</evidence>
<dbReference type="GO" id="GO:0097163">
    <property type="term" value="F:sulfur carrier activity"/>
    <property type="evidence" value="ECO:0007669"/>
    <property type="project" value="UniProtKB-UniRule"/>
</dbReference>
<name>A0A2V4E0A9_9GAMM</name>
<sequence length="269" mass="29865">MTLGIKKFNVHKFKYGQLQPSKEDTVAIEKPIALIYNGISHVVMMATPKDLNYFAIGFSLTENIIESVDEIYGIDIISGEQGIEVHIELSSRRFMQLKEKRRSLTGRTGCGICGAQQIDQVCQFISPLTLSDKIHLSDFHQSLDYLTKVQIVGGQTGCMHAAVWLDLNGNFIAGFEDVGRHVALDKLLGYRAELQQKLNQNIKGIILVSSRASYEMVQKTARCGIEILFAVSAATSMAIEQAKQSQLTLVGFFRGTQGVIYSNSERIVE</sequence>
<dbReference type="PANTHER" id="PTHR30592:SF1">
    <property type="entry name" value="SULFUR CARRIER PROTEIN FDHD"/>
    <property type="match status" value="1"/>
</dbReference>
<dbReference type="Pfam" id="PF02634">
    <property type="entry name" value="FdhD-NarQ"/>
    <property type="match status" value="1"/>
</dbReference>
<dbReference type="Gene3D" id="3.40.140.10">
    <property type="entry name" value="Cytidine Deaminase, domain 2"/>
    <property type="match status" value="1"/>
</dbReference>
<reference evidence="4 5" key="1">
    <citation type="submission" date="2018-05" db="EMBL/GenBank/DDBJ databases">
        <title>Reference genomes for bee gut microbiota database.</title>
        <authorList>
            <person name="Ellegaard K.M."/>
        </authorList>
    </citation>
    <scope>NUCLEOTIDE SEQUENCE [LARGE SCALE GENOMIC DNA]</scope>
    <source>
        <strain evidence="4 5">ESL0177</strain>
    </source>
</reference>
<dbReference type="InterPro" id="IPR016193">
    <property type="entry name" value="Cytidine_deaminase-like"/>
</dbReference>
<dbReference type="GO" id="GO:0016783">
    <property type="term" value="F:sulfurtransferase activity"/>
    <property type="evidence" value="ECO:0007669"/>
    <property type="project" value="InterPro"/>
</dbReference>
<dbReference type="PIRSF" id="PIRSF015626">
    <property type="entry name" value="FdhD"/>
    <property type="match status" value="1"/>
</dbReference>
<dbReference type="Proteomes" id="UP000247483">
    <property type="component" value="Unassembled WGS sequence"/>
</dbReference>
<dbReference type="RefSeq" id="WP_110423015.1">
    <property type="nucleotide sequence ID" value="NZ_QGLP01000004.1"/>
</dbReference>
<organism evidence="4 5">
    <name type="scientific">Gilliamella apicola</name>
    <dbReference type="NCBI Taxonomy" id="1196095"/>
    <lineage>
        <taxon>Bacteria</taxon>
        <taxon>Pseudomonadati</taxon>
        <taxon>Pseudomonadota</taxon>
        <taxon>Gammaproteobacteria</taxon>
        <taxon>Orbales</taxon>
        <taxon>Orbaceae</taxon>
        <taxon>Gilliamella</taxon>
    </lineage>
</organism>
<comment type="subcellular location">
    <subcellularLocation>
        <location evidence="3">Cytoplasm</location>
    </subcellularLocation>
</comment>
<keyword evidence="2 3" id="KW-0501">Molybdenum cofactor biosynthesis</keyword>
<keyword evidence="4" id="KW-0808">Transferase</keyword>
<dbReference type="EMBL" id="QGLP01000004">
    <property type="protein sequence ID" value="PXZ05933.1"/>
    <property type="molecule type" value="Genomic_DNA"/>
</dbReference>
<comment type="caution">
    <text evidence="4">The sequence shown here is derived from an EMBL/GenBank/DDBJ whole genome shotgun (WGS) entry which is preliminary data.</text>
</comment>
<evidence type="ECO:0000256" key="2">
    <source>
        <dbReference type="ARBA" id="ARBA00023150"/>
    </source>
</evidence>
<evidence type="ECO:0000313" key="4">
    <source>
        <dbReference type="EMBL" id="PXZ05933.1"/>
    </source>
</evidence>
<evidence type="ECO:0000256" key="3">
    <source>
        <dbReference type="HAMAP-Rule" id="MF_00187"/>
    </source>
</evidence>
<dbReference type="HAMAP" id="MF_00187">
    <property type="entry name" value="FdhD"/>
    <property type="match status" value="1"/>
</dbReference>
<feature type="active site" description="Cysteine persulfide intermediate" evidence="3">
    <location>
        <position position="110"/>
    </location>
</feature>
<comment type="similarity">
    <text evidence="3">Belongs to the FdhD family.</text>
</comment>
<dbReference type="PANTHER" id="PTHR30592">
    <property type="entry name" value="FORMATE DEHYDROGENASE"/>
    <property type="match status" value="1"/>
</dbReference>
<dbReference type="NCBIfam" id="TIGR00129">
    <property type="entry name" value="fdhD_narQ"/>
    <property type="match status" value="1"/>
</dbReference>
<proteinExistence type="inferred from homology"/>
<accession>A0A2V4E0A9</accession>
<protein>
    <recommendedName>
        <fullName evidence="3">Sulfur carrier protein FdhD</fullName>
    </recommendedName>
</protein>
<gene>
    <name evidence="3" type="primary">fdhD</name>
    <name evidence="4" type="ORF">DKK79_04515</name>
</gene>
<keyword evidence="1 3" id="KW-0963">Cytoplasm</keyword>
<comment type="caution">
    <text evidence="3">Lacks conserved residue(s) required for the propagation of feature annotation.</text>
</comment>
<dbReference type="SUPFAM" id="SSF53927">
    <property type="entry name" value="Cytidine deaminase-like"/>
    <property type="match status" value="1"/>
</dbReference>
<evidence type="ECO:0000256" key="1">
    <source>
        <dbReference type="ARBA" id="ARBA00022490"/>
    </source>
</evidence>
<dbReference type="InterPro" id="IPR003786">
    <property type="entry name" value="FdhD"/>
</dbReference>